<feature type="region of interest" description="Disordered" evidence="1">
    <location>
        <begin position="218"/>
        <end position="247"/>
    </location>
</feature>
<evidence type="ECO:0000313" key="4">
    <source>
        <dbReference type="Proteomes" id="UP001201163"/>
    </source>
</evidence>
<feature type="compositionally biased region" description="Basic and acidic residues" evidence="1">
    <location>
        <begin position="362"/>
        <end position="377"/>
    </location>
</feature>
<gene>
    <name evidence="3" type="ORF">EDB92DRAFT_1878395</name>
</gene>
<feature type="signal peptide" evidence="2">
    <location>
        <begin position="1"/>
        <end position="22"/>
    </location>
</feature>
<evidence type="ECO:0000256" key="1">
    <source>
        <dbReference type="SAM" id="MobiDB-lite"/>
    </source>
</evidence>
<organism evidence="3 4">
    <name type="scientific">Lactarius akahatsu</name>
    <dbReference type="NCBI Taxonomy" id="416441"/>
    <lineage>
        <taxon>Eukaryota</taxon>
        <taxon>Fungi</taxon>
        <taxon>Dikarya</taxon>
        <taxon>Basidiomycota</taxon>
        <taxon>Agaricomycotina</taxon>
        <taxon>Agaricomycetes</taxon>
        <taxon>Russulales</taxon>
        <taxon>Russulaceae</taxon>
        <taxon>Lactarius</taxon>
    </lineage>
</organism>
<feature type="compositionally biased region" description="Basic and acidic residues" evidence="1">
    <location>
        <begin position="218"/>
        <end position="237"/>
    </location>
</feature>
<name>A0AAD4LFL3_9AGAM</name>
<evidence type="ECO:0000313" key="3">
    <source>
        <dbReference type="EMBL" id="KAH8986697.1"/>
    </source>
</evidence>
<feature type="compositionally biased region" description="Low complexity" evidence="1">
    <location>
        <begin position="339"/>
        <end position="357"/>
    </location>
</feature>
<dbReference type="AlphaFoldDB" id="A0AAD4LFL3"/>
<keyword evidence="2" id="KW-0732">Signal</keyword>
<evidence type="ECO:0000256" key="2">
    <source>
        <dbReference type="SAM" id="SignalP"/>
    </source>
</evidence>
<proteinExistence type="predicted"/>
<feature type="region of interest" description="Disordered" evidence="1">
    <location>
        <begin position="171"/>
        <end position="204"/>
    </location>
</feature>
<reference evidence="3" key="1">
    <citation type="submission" date="2022-01" db="EMBL/GenBank/DDBJ databases">
        <title>Comparative genomics reveals a dynamic genome evolution in the ectomycorrhizal milk-cap (Lactarius) mushrooms.</title>
        <authorList>
            <consortium name="DOE Joint Genome Institute"/>
            <person name="Lebreton A."/>
            <person name="Tang N."/>
            <person name="Kuo A."/>
            <person name="LaButti K."/>
            <person name="Drula E."/>
            <person name="Barry K."/>
            <person name="Clum A."/>
            <person name="Lipzen A."/>
            <person name="Mousain D."/>
            <person name="Ng V."/>
            <person name="Wang R."/>
            <person name="Wang X."/>
            <person name="Dai Y."/>
            <person name="Henrissat B."/>
            <person name="Grigoriev I.V."/>
            <person name="Guerin-Laguette A."/>
            <person name="Yu F."/>
            <person name="Martin F.M."/>
        </authorList>
    </citation>
    <scope>NUCLEOTIDE SEQUENCE</scope>
    <source>
        <strain evidence="3">QP</strain>
    </source>
</reference>
<feature type="compositionally biased region" description="Basic and acidic residues" evidence="1">
    <location>
        <begin position="137"/>
        <end position="153"/>
    </location>
</feature>
<feature type="chain" id="PRO_5041980388" evidence="2">
    <location>
        <begin position="23"/>
        <end position="423"/>
    </location>
</feature>
<accession>A0AAD4LFL3</accession>
<comment type="caution">
    <text evidence="3">The sequence shown here is derived from an EMBL/GenBank/DDBJ whole genome shotgun (WGS) entry which is preliminary data.</text>
</comment>
<keyword evidence="4" id="KW-1185">Reference proteome</keyword>
<dbReference type="EMBL" id="JAKELL010000052">
    <property type="protein sequence ID" value="KAH8986697.1"/>
    <property type="molecule type" value="Genomic_DNA"/>
</dbReference>
<feature type="region of interest" description="Disordered" evidence="1">
    <location>
        <begin position="66"/>
        <end position="153"/>
    </location>
</feature>
<sequence length="423" mass="46853">MPVNARFVLLFAFVHFSAYAAAAPLDSRRVSDTVIEGGTPLGVSNKYHHFANTRDGLARVIGKRIGESTGPDASHDGKTGPPGPPPPGPPPPGPPPQPMSGLPGPQGPPGPPGPGLPGPPGPPIPYPYPYPYPYPLPEHEREREHEHESPHEFHGHEQEFIDHESERVYHDYYPPSHHESYPHYPHDDYPRPHHDDYPYDDYPRQHQDDFVRYHHYDDARPHDEYPHDEYRRLHDDFSGPPRGHYARPHEFEHWQSGEDFEEHHRGQRLQQFSDRPTPESQFAGGSDASSVDLASASLPPREEAEVPSSSNRLTARHEGSHGSDSSANAGKLGTREDASQSTRSGASQSSDAPSISSLVSELGRRGDSAKNHFEARAGQDIALPVPGAMNLGHFETREGKGTETNEIAVKDNRKNPVEKLVTL</sequence>
<feature type="region of interest" description="Disordered" evidence="1">
    <location>
        <begin position="274"/>
        <end position="378"/>
    </location>
</feature>
<protein>
    <submittedName>
        <fullName evidence="3">Uncharacterized protein</fullName>
    </submittedName>
</protein>
<feature type="compositionally biased region" description="Pro residues" evidence="1">
    <location>
        <begin position="105"/>
        <end position="136"/>
    </location>
</feature>
<feature type="compositionally biased region" description="Pro residues" evidence="1">
    <location>
        <begin position="81"/>
        <end position="98"/>
    </location>
</feature>
<dbReference type="Proteomes" id="UP001201163">
    <property type="component" value="Unassembled WGS sequence"/>
</dbReference>
<feature type="compositionally biased region" description="Low complexity" evidence="1">
    <location>
        <begin position="283"/>
        <end position="298"/>
    </location>
</feature>